<dbReference type="KEGG" id="bvg:104883161"/>
<feature type="region of interest" description="Disordered" evidence="1">
    <location>
        <begin position="163"/>
        <end position="227"/>
    </location>
</feature>
<dbReference type="Proteomes" id="UP000035740">
    <property type="component" value="Unassembled WGS sequence"/>
</dbReference>
<organism evidence="2 3">
    <name type="scientific">Beta vulgaris subsp. vulgaris</name>
    <name type="common">Beet</name>
    <dbReference type="NCBI Taxonomy" id="3555"/>
    <lineage>
        <taxon>Eukaryota</taxon>
        <taxon>Viridiplantae</taxon>
        <taxon>Streptophyta</taxon>
        <taxon>Embryophyta</taxon>
        <taxon>Tracheophyta</taxon>
        <taxon>Spermatophyta</taxon>
        <taxon>Magnoliopsida</taxon>
        <taxon>eudicotyledons</taxon>
        <taxon>Gunneridae</taxon>
        <taxon>Pentapetalae</taxon>
        <taxon>Caryophyllales</taxon>
        <taxon>Chenopodiaceae</taxon>
        <taxon>Betoideae</taxon>
        <taxon>Beta</taxon>
    </lineage>
</organism>
<evidence type="ECO:0000256" key="1">
    <source>
        <dbReference type="SAM" id="MobiDB-lite"/>
    </source>
</evidence>
<reference evidence="2 3" key="1">
    <citation type="journal article" date="2014" name="Nature">
        <title>The genome of the recently domesticated crop plant sugar beet (Beta vulgaris).</title>
        <authorList>
            <person name="Dohm J.C."/>
            <person name="Minoche A.E."/>
            <person name="Holtgrawe D."/>
            <person name="Capella-Gutierrez S."/>
            <person name="Zakrzewski F."/>
            <person name="Tafer H."/>
            <person name="Rupp O."/>
            <person name="Sorensen T.R."/>
            <person name="Stracke R."/>
            <person name="Reinhardt R."/>
            <person name="Goesmann A."/>
            <person name="Kraft T."/>
            <person name="Schulz B."/>
            <person name="Stadler P.F."/>
            <person name="Schmidt T."/>
            <person name="Gabaldon T."/>
            <person name="Lehrach H."/>
            <person name="Weisshaar B."/>
            <person name="Himmelbauer H."/>
        </authorList>
    </citation>
    <scope>NUCLEOTIDE SEQUENCE [LARGE SCALE GENOMIC DNA]</scope>
    <source>
        <tissue evidence="2">Taproot</tissue>
    </source>
</reference>
<protein>
    <submittedName>
        <fullName evidence="2">Uncharacterized protein</fullName>
    </submittedName>
</protein>
<keyword evidence="3" id="KW-1185">Reference proteome</keyword>
<dbReference type="Gramene" id="KMS96438">
    <property type="protein sequence ID" value="KMS96438"/>
    <property type="gene ID" value="BVRB_9g224920"/>
</dbReference>
<evidence type="ECO:0000313" key="2">
    <source>
        <dbReference type="EMBL" id="KMS96438.1"/>
    </source>
</evidence>
<dbReference type="eggNOG" id="ENOG502RYIZ">
    <property type="taxonomic scope" value="Eukaryota"/>
</dbReference>
<dbReference type="EMBL" id="KQ090378">
    <property type="protein sequence ID" value="KMS96438.1"/>
    <property type="molecule type" value="Genomic_DNA"/>
</dbReference>
<gene>
    <name evidence="2" type="ORF">BVRB_9g224920</name>
</gene>
<proteinExistence type="predicted"/>
<evidence type="ECO:0000313" key="3">
    <source>
        <dbReference type="Proteomes" id="UP000035740"/>
    </source>
</evidence>
<name>A0A0J8B8Y3_BETVV</name>
<accession>A0A0J8B8Y3</accession>
<dbReference type="AlphaFoldDB" id="A0A0J8B8Y3"/>
<sequence>MVVYDLSDPLQFVGCETGASLLTVSSAPTKDAPNLRDRNFGPVFGVSVGSAASAQYNELRVFNGTIKGRALDTLIQDLRDQKLRVNRDGYCYIRVPGRRNPAGVSLQSRFARLNDLFPWVDYVDEPTYFDPTPPSTIWNRRSSSNTTLKMVDYDKLDADLKQAQKDKEKAEKDLKQSQKDKEKAEKDSKQAKKDKEKAEKDYEQAKKDKKKAEDDLEKANKEKNEAMDNIRDNWEKSTRAGARPLPVNAFVVTSVYPTDARSYEDQNKGGPDLGSTWFGNPNRISAPAASYMDSIRPGSIMVYTKTPRLFDKYFWWVVQYDIPSEGVYGYIIAYHGNALCDATEQLKFRNFSFRNLAGSLFLDRLGLRNCFILKNITPYSTR</sequence>